<evidence type="ECO:0000313" key="2">
    <source>
        <dbReference type="EMBL" id="OWW20666.1"/>
    </source>
</evidence>
<name>A0A254TDE2_9BURK</name>
<dbReference type="Gene3D" id="3.40.1260.10">
    <property type="entry name" value="DsrEFH-like"/>
    <property type="match status" value="1"/>
</dbReference>
<evidence type="ECO:0008006" key="4">
    <source>
        <dbReference type="Google" id="ProtNLM"/>
    </source>
</evidence>
<dbReference type="SUPFAM" id="SSF75169">
    <property type="entry name" value="DsrEFH-like"/>
    <property type="match status" value="1"/>
</dbReference>
<keyword evidence="1" id="KW-1133">Transmembrane helix</keyword>
<feature type="transmembrane region" description="Helical" evidence="1">
    <location>
        <begin position="27"/>
        <end position="49"/>
    </location>
</feature>
<dbReference type="Proteomes" id="UP000197535">
    <property type="component" value="Unassembled WGS sequence"/>
</dbReference>
<accession>A0A254TDE2</accession>
<organism evidence="2 3">
    <name type="scientific">Noviherbaspirillum denitrificans</name>
    <dbReference type="NCBI Taxonomy" id="1968433"/>
    <lineage>
        <taxon>Bacteria</taxon>
        <taxon>Pseudomonadati</taxon>
        <taxon>Pseudomonadota</taxon>
        <taxon>Betaproteobacteria</taxon>
        <taxon>Burkholderiales</taxon>
        <taxon>Oxalobacteraceae</taxon>
        <taxon>Noviherbaspirillum</taxon>
    </lineage>
</organism>
<dbReference type="RefSeq" id="WP_088707534.1">
    <property type="nucleotide sequence ID" value="NZ_LSTO01000001.1"/>
</dbReference>
<proteinExistence type="predicted"/>
<evidence type="ECO:0000256" key="1">
    <source>
        <dbReference type="SAM" id="Phobius"/>
    </source>
</evidence>
<comment type="caution">
    <text evidence="2">The sequence shown here is derived from an EMBL/GenBank/DDBJ whole genome shotgun (WGS) entry which is preliminary data.</text>
</comment>
<keyword evidence="3" id="KW-1185">Reference proteome</keyword>
<gene>
    <name evidence="2" type="ORF">AYR66_15420</name>
</gene>
<dbReference type="EMBL" id="LSTO01000001">
    <property type="protein sequence ID" value="OWW20666.1"/>
    <property type="molecule type" value="Genomic_DNA"/>
</dbReference>
<sequence>MFSLSRAFHHADRPAHSSLPGHPVLRLLVLIVLALAVPVAAMAGGVYVAEQGRPLAQTMGQALADNPHKSDKPFWIVVAGADAGLLTRTRSTQDLRQMLKTAKERGAEVYVCRSDLVRAGIRDEELLDGVVSMYGYGPQDWSGLLPARKDGIALPSDMAQSQRILNTCAVAPATGS</sequence>
<dbReference type="OrthoDB" id="9798407at2"/>
<dbReference type="InterPro" id="IPR027396">
    <property type="entry name" value="DsrEFH-like"/>
</dbReference>
<evidence type="ECO:0000313" key="3">
    <source>
        <dbReference type="Proteomes" id="UP000197535"/>
    </source>
</evidence>
<keyword evidence="1" id="KW-0812">Transmembrane</keyword>
<protein>
    <recommendedName>
        <fullName evidence="4">DsrE/DsrF-like family protein</fullName>
    </recommendedName>
</protein>
<keyword evidence="1" id="KW-0472">Membrane</keyword>
<reference evidence="2 3" key="1">
    <citation type="submission" date="2016-02" db="EMBL/GenBank/DDBJ databases">
        <authorList>
            <person name="Wen L."/>
            <person name="He K."/>
            <person name="Yang H."/>
        </authorList>
    </citation>
    <scope>NUCLEOTIDE SEQUENCE [LARGE SCALE GENOMIC DNA]</scope>
    <source>
        <strain evidence="2 3">TSA40</strain>
    </source>
</reference>
<dbReference type="AlphaFoldDB" id="A0A254TDE2"/>